<keyword evidence="4" id="KW-1185">Reference proteome</keyword>
<dbReference type="EMBL" id="JAANOU010000001">
    <property type="protein sequence ID" value="NIH82868.1"/>
    <property type="molecule type" value="Genomic_DNA"/>
</dbReference>
<keyword evidence="2" id="KW-0812">Transmembrane</keyword>
<comment type="caution">
    <text evidence="3">The sequence shown here is derived from an EMBL/GenBank/DDBJ whole genome shotgun (WGS) entry which is preliminary data.</text>
</comment>
<accession>A0ABX0T0V8</accession>
<gene>
    <name evidence="3" type="ORF">FHX46_005398</name>
</gene>
<sequence>MTAANESDDERRARGLPPAPSLAGAEAERPEAPRPVQVSFWLWVAAGVVLAAAYLVAFLTRQQLVDELVRTNTNQQLTPERIASGTTVLFAMLLVGSVSFGAFFVLFAWKARQGTRSARTVLTVLLVIVLLFQVLLRTYTGISLIATLIALVALALMYIPSVQPYFPKVGRRSP</sequence>
<reference evidence="3 4" key="1">
    <citation type="submission" date="2020-03" db="EMBL/GenBank/DDBJ databases">
        <title>Sequencing the genomes of 1000 actinobacteria strains.</title>
        <authorList>
            <person name="Klenk H.-P."/>
        </authorList>
    </citation>
    <scope>NUCLEOTIDE SEQUENCE [LARGE SCALE GENOMIC DNA]</scope>
    <source>
        <strain evidence="3 4">DSM 45668</strain>
    </source>
</reference>
<dbReference type="RefSeq" id="WP_167120537.1">
    <property type="nucleotide sequence ID" value="NZ_JAANOU010000001.1"/>
</dbReference>
<evidence type="ECO:0000256" key="1">
    <source>
        <dbReference type="SAM" id="MobiDB-lite"/>
    </source>
</evidence>
<proteinExistence type="predicted"/>
<feature type="transmembrane region" description="Helical" evidence="2">
    <location>
        <begin position="142"/>
        <end position="162"/>
    </location>
</feature>
<evidence type="ECO:0000313" key="4">
    <source>
        <dbReference type="Proteomes" id="UP000754495"/>
    </source>
</evidence>
<organism evidence="3 4">
    <name type="scientific">Amycolatopsis viridis</name>
    <dbReference type="NCBI Taxonomy" id="185678"/>
    <lineage>
        <taxon>Bacteria</taxon>
        <taxon>Bacillati</taxon>
        <taxon>Actinomycetota</taxon>
        <taxon>Actinomycetes</taxon>
        <taxon>Pseudonocardiales</taxon>
        <taxon>Pseudonocardiaceae</taxon>
        <taxon>Amycolatopsis</taxon>
    </lineage>
</organism>
<feature type="transmembrane region" description="Helical" evidence="2">
    <location>
        <begin position="120"/>
        <end position="136"/>
    </location>
</feature>
<feature type="transmembrane region" description="Helical" evidence="2">
    <location>
        <begin position="38"/>
        <end position="59"/>
    </location>
</feature>
<evidence type="ECO:0000256" key="2">
    <source>
        <dbReference type="SAM" id="Phobius"/>
    </source>
</evidence>
<name>A0ABX0T0V8_9PSEU</name>
<dbReference type="Proteomes" id="UP000754495">
    <property type="component" value="Unassembled WGS sequence"/>
</dbReference>
<feature type="transmembrane region" description="Helical" evidence="2">
    <location>
        <begin position="88"/>
        <end position="108"/>
    </location>
</feature>
<feature type="region of interest" description="Disordered" evidence="1">
    <location>
        <begin position="1"/>
        <end position="28"/>
    </location>
</feature>
<keyword evidence="2" id="KW-0472">Membrane</keyword>
<keyword evidence="2" id="KW-1133">Transmembrane helix</keyword>
<protein>
    <submittedName>
        <fullName evidence="3">Membrane protein</fullName>
    </submittedName>
</protein>
<evidence type="ECO:0000313" key="3">
    <source>
        <dbReference type="EMBL" id="NIH82868.1"/>
    </source>
</evidence>